<gene>
    <name evidence="2" type="ORF">AVL59_18715</name>
</gene>
<dbReference type="EMBL" id="CP016279">
    <property type="protein sequence ID" value="ANP51376.1"/>
    <property type="molecule type" value="Genomic_DNA"/>
</dbReference>
<proteinExistence type="predicted"/>
<feature type="transmembrane region" description="Helical" evidence="1">
    <location>
        <begin position="187"/>
        <end position="206"/>
    </location>
</feature>
<keyword evidence="1" id="KW-0472">Membrane</keyword>
<feature type="transmembrane region" description="Helical" evidence="1">
    <location>
        <begin position="61"/>
        <end position="85"/>
    </location>
</feature>
<protein>
    <submittedName>
        <fullName evidence="2">Uncharacterized protein</fullName>
    </submittedName>
</protein>
<name>A0A1B1AXR3_9ACTN</name>
<feature type="transmembrane region" description="Helical" evidence="1">
    <location>
        <begin position="144"/>
        <end position="166"/>
    </location>
</feature>
<keyword evidence="1" id="KW-0812">Transmembrane</keyword>
<feature type="transmembrane region" description="Helical" evidence="1">
    <location>
        <begin position="212"/>
        <end position="235"/>
    </location>
</feature>
<feature type="transmembrane region" description="Helical" evidence="1">
    <location>
        <begin position="106"/>
        <end position="124"/>
    </location>
</feature>
<dbReference type="AlphaFoldDB" id="A0A1B1AXR3"/>
<evidence type="ECO:0000313" key="2">
    <source>
        <dbReference type="EMBL" id="ANP51376.1"/>
    </source>
</evidence>
<evidence type="ECO:0000256" key="1">
    <source>
        <dbReference type="SAM" id="Phobius"/>
    </source>
</evidence>
<dbReference type="KEGG" id="sgs:AVL59_18715"/>
<reference evidence="2 3" key="1">
    <citation type="submission" date="2016-06" db="EMBL/GenBank/DDBJ databases">
        <title>Complete genome sequence of Streptomyces griseochromogenes ATCC 14511, the Blasticidin S producer.</title>
        <authorList>
            <person name="Wu L."/>
        </authorList>
    </citation>
    <scope>NUCLEOTIDE SEQUENCE [LARGE SCALE GENOMIC DNA]</scope>
    <source>
        <strain evidence="2 3">ATCC 14511</strain>
    </source>
</reference>
<organism evidence="2 3">
    <name type="scientific">Streptomyces griseochromogenes</name>
    <dbReference type="NCBI Taxonomy" id="68214"/>
    <lineage>
        <taxon>Bacteria</taxon>
        <taxon>Bacillati</taxon>
        <taxon>Actinomycetota</taxon>
        <taxon>Actinomycetes</taxon>
        <taxon>Kitasatosporales</taxon>
        <taxon>Streptomycetaceae</taxon>
        <taxon>Streptomyces</taxon>
    </lineage>
</organism>
<evidence type="ECO:0000313" key="3">
    <source>
        <dbReference type="Proteomes" id="UP000092659"/>
    </source>
</evidence>
<keyword evidence="1" id="KW-1133">Transmembrane helix</keyword>
<dbReference type="InterPro" id="IPR046157">
    <property type="entry name" value="DUF6159"/>
</dbReference>
<dbReference type="Proteomes" id="UP000092659">
    <property type="component" value="Chromosome"/>
</dbReference>
<feature type="transmembrane region" description="Helical" evidence="1">
    <location>
        <begin position="20"/>
        <end position="41"/>
    </location>
</feature>
<sequence length="256" mass="26911">MKHGIIRTAARVLRQRPGLLCFPALGLLTVALVLAASWPLLLQEVWHRAGRGQAPTQAQSAGMALVVWTASALNSVFTAALLHSVHALLGGERLPLGASLRATGRRVPTLLSWSLFSLVAGSLLRTGESLAGLSTLFELLGFSWSLLTFFVLPVIVVEGTGLVTSLRRSLALGRHSLGRWVAGGLKLFITTALVVIGAIVVLILAVESDSLAVLFATFAVVVALFLLVAVVNSAASGIYRTSLYREAVTTGGPTGR</sequence>
<accession>A0A1B1AXR3</accession>
<dbReference type="Pfam" id="PF19656">
    <property type="entry name" value="DUF6159"/>
    <property type="match status" value="1"/>
</dbReference>